<protein>
    <submittedName>
        <fullName evidence="1">Uncharacterized protein</fullName>
    </submittedName>
</protein>
<gene>
    <name evidence="1" type="ORF">CW682_11695</name>
</gene>
<reference evidence="1" key="1">
    <citation type="submission" date="2017-12" db="EMBL/GenBank/DDBJ databases">
        <title>Genomics of Macrococcus caseolyticus.</title>
        <authorList>
            <person name="MacFadyen A.C."/>
            <person name="Paterson G.K."/>
        </authorList>
    </citation>
    <scope>NUCLEOTIDE SEQUENCE</scope>
    <source>
        <strain evidence="1">5459_5_49</strain>
    </source>
</reference>
<sequence>MKIKVLSATILTTTLLLTACGGNNESKNDSKTEQKQKEVTIDSLIKSFEAKGLSVKDAKKMSHEDFGPAPMKSKEAKQFVVEKDMNARLFYYDNEDDLKEMKKYYDELGKESAMLFSHTHTKGKFLIQANGSIDEKVFKKYTDVMDKEIK</sequence>
<evidence type="ECO:0000313" key="2">
    <source>
        <dbReference type="Proteomes" id="UP000233606"/>
    </source>
</evidence>
<name>A0ACC9MNV6_9STAP</name>
<accession>A0ACC9MNV6</accession>
<keyword evidence="2" id="KW-1185">Reference proteome</keyword>
<comment type="caution">
    <text evidence="1">The sequence shown here is derived from an EMBL/GenBank/DDBJ whole genome shotgun (WGS) entry which is preliminary data.</text>
</comment>
<dbReference type="EMBL" id="PIWU01000027">
    <property type="protein sequence ID" value="PKE55481.1"/>
    <property type="molecule type" value="Genomic_DNA"/>
</dbReference>
<evidence type="ECO:0000313" key="1">
    <source>
        <dbReference type="EMBL" id="PKE55481.1"/>
    </source>
</evidence>
<dbReference type="Proteomes" id="UP000233606">
    <property type="component" value="Unassembled WGS sequence"/>
</dbReference>
<organism evidence="1 2">
    <name type="scientific">Macrococcoides caseolyticum</name>
    <dbReference type="NCBI Taxonomy" id="69966"/>
    <lineage>
        <taxon>Bacteria</taxon>
        <taxon>Bacillati</taxon>
        <taxon>Bacillota</taxon>
        <taxon>Bacilli</taxon>
        <taxon>Bacillales</taxon>
        <taxon>Staphylococcaceae</taxon>
        <taxon>Macrococcoides</taxon>
    </lineage>
</organism>
<proteinExistence type="predicted"/>